<evidence type="ECO:0000256" key="4">
    <source>
        <dbReference type="ARBA" id="ARBA00033751"/>
    </source>
</evidence>
<dbReference type="InterPro" id="IPR029229">
    <property type="entry name" value="Alkyl_sulf_C"/>
</dbReference>
<gene>
    <name evidence="7" type="ORF">R5R33_05800</name>
</gene>
<sequence>MKLRCTVLSFLLTTGLAQSVVAADIGKPATDATKAANAAVLKELPFSNKQAFEDSKKGFIAPLENNGVVKNAKGDIVWDLPKFNFLSGDKPAPDTVNPSLWRQAQIMQHYTGLFKVTEGIYQVRGLDISNITFIEAPEGVIVMDPLVSAEVAKVGLELYRKHRGNKPVVAVIHSHSHIDHYGGVKGVVSQEDIDSGKVKVYAPTGFTEAALNENVIGGNRQTRLSGYQYSQLVEPGPTGSVTSGLGLINSRGTITFAVPTNVITKPVQKETIAGLEFEFMLAPDTEAPAEMFFYIPKYKALSTAEDAVHTQHNVYSLRGAKVRSAYNWAKYLKLANERWGNQAEVLYAPHHWPIWDKERISEHLVRQSAAYKYINDQSVRLANSGYDMVEAAEMLQLPKELQSEWGLRGYYGTTNHNVKAAVDKHFGWFNGNPATLHPLPRVEAAKKYVDYMGGADAILTKAKADFDQGDYRWVMQVLMQVVYADPGNMKARNLMADASEQLGYQAEAGTWRGWYMSAAKDLREGVKPMPIAVFASPDTVAAMPLELFFDYLSIRLNGPKAEGKTIKMNLDLPDTKDKYLLVVQYGVLQYHKDQQAKDADASLTMSRDTLNEIIGGKLKVEQGITKGAIKLQGDPQKFEEFVSLLDTFDPWYQVVMPMGTK</sequence>
<dbReference type="InterPro" id="IPR001279">
    <property type="entry name" value="Metallo-B-lactamas"/>
</dbReference>
<dbReference type="PANTHER" id="PTHR43223">
    <property type="entry name" value="ALKYL/ARYL-SULFATASE"/>
    <property type="match status" value="1"/>
</dbReference>
<evidence type="ECO:0000256" key="5">
    <source>
        <dbReference type="SAM" id="SignalP"/>
    </source>
</evidence>
<dbReference type="InterPro" id="IPR029228">
    <property type="entry name" value="Alkyl_sulf_dimr"/>
</dbReference>
<dbReference type="EMBL" id="CP137555">
    <property type="protein sequence ID" value="WOX06647.1"/>
    <property type="molecule type" value="Genomic_DNA"/>
</dbReference>
<keyword evidence="3" id="KW-0862">Zinc</keyword>
<dbReference type="Proteomes" id="UP001302477">
    <property type="component" value="Chromosome"/>
</dbReference>
<keyword evidence="8" id="KW-1185">Reference proteome</keyword>
<keyword evidence="5" id="KW-0732">Signal</keyword>
<dbReference type="RefSeq" id="WP_318955099.1">
    <property type="nucleotide sequence ID" value="NZ_CP137555.1"/>
</dbReference>
<dbReference type="InterPro" id="IPR052195">
    <property type="entry name" value="Bact_Alkyl/Aryl-Sulfatase"/>
</dbReference>
<reference evidence="7 8" key="1">
    <citation type="submission" date="2023-10" db="EMBL/GenBank/DDBJ databases">
        <title>Description of Microbulbifer bruguierae sp. nov., isolated from the sediments of mangrove plant Bruguiera sexangula and comparative genomic analyses of the genus Microbulbifer.</title>
        <authorList>
            <person name="Long M."/>
        </authorList>
    </citation>
    <scope>NUCLEOTIDE SEQUENCE [LARGE SCALE GENOMIC DNA]</scope>
    <source>
        <strain evidence="7 8">SPO729</strain>
    </source>
</reference>
<organism evidence="7 8">
    <name type="scientific">Microbulbifer pacificus</name>
    <dbReference type="NCBI Taxonomy" id="407164"/>
    <lineage>
        <taxon>Bacteria</taxon>
        <taxon>Pseudomonadati</taxon>
        <taxon>Pseudomonadota</taxon>
        <taxon>Gammaproteobacteria</taxon>
        <taxon>Cellvibrionales</taxon>
        <taxon>Microbulbiferaceae</taxon>
        <taxon>Microbulbifer</taxon>
    </lineage>
</organism>
<dbReference type="SUPFAM" id="SSF56281">
    <property type="entry name" value="Metallo-hydrolase/oxidoreductase"/>
    <property type="match status" value="1"/>
</dbReference>
<dbReference type="CDD" id="cd07710">
    <property type="entry name" value="arylsulfatase_Sdsa1-like_MBL-fold"/>
    <property type="match status" value="1"/>
</dbReference>
<dbReference type="Gene3D" id="3.30.1050.10">
    <property type="entry name" value="SCP2 sterol-binding domain"/>
    <property type="match status" value="1"/>
</dbReference>
<accession>A0AAU0N2C9</accession>
<dbReference type="Gene3D" id="3.60.15.30">
    <property type="entry name" value="Metallo-beta-lactamase domain"/>
    <property type="match status" value="1"/>
</dbReference>
<evidence type="ECO:0000259" key="6">
    <source>
        <dbReference type="SMART" id="SM00849"/>
    </source>
</evidence>
<dbReference type="GO" id="GO:0018909">
    <property type="term" value="P:dodecyl sulfate metabolic process"/>
    <property type="evidence" value="ECO:0007669"/>
    <property type="project" value="InterPro"/>
</dbReference>
<evidence type="ECO:0000313" key="8">
    <source>
        <dbReference type="Proteomes" id="UP001302477"/>
    </source>
</evidence>
<dbReference type="GO" id="GO:0018741">
    <property type="term" value="F:linear primary-alkylsulfatase activity"/>
    <property type="evidence" value="ECO:0007669"/>
    <property type="project" value="InterPro"/>
</dbReference>
<keyword evidence="2" id="KW-0378">Hydrolase</keyword>
<dbReference type="SMART" id="SM00849">
    <property type="entry name" value="Lactamase_B"/>
    <property type="match status" value="1"/>
</dbReference>
<name>A0AAU0N2C9_9GAMM</name>
<proteinExistence type="inferred from homology"/>
<evidence type="ECO:0000256" key="2">
    <source>
        <dbReference type="ARBA" id="ARBA00022801"/>
    </source>
</evidence>
<dbReference type="SUPFAM" id="SSF55718">
    <property type="entry name" value="SCP-like"/>
    <property type="match status" value="1"/>
</dbReference>
<dbReference type="AlphaFoldDB" id="A0AAU0N2C9"/>
<dbReference type="InterPro" id="IPR036866">
    <property type="entry name" value="RibonucZ/Hydroxyglut_hydro"/>
</dbReference>
<dbReference type="InterPro" id="IPR036527">
    <property type="entry name" value="SCP2_sterol-bd_dom_sf"/>
</dbReference>
<dbReference type="FunFam" id="3.60.15.30:FF:000001">
    <property type="entry name" value="Alkyl/aryl-sulfatase BDS1"/>
    <property type="match status" value="1"/>
</dbReference>
<dbReference type="Gene3D" id="1.25.40.880">
    <property type="entry name" value="Alkyl sulfatase, dimerisation domain"/>
    <property type="match status" value="1"/>
</dbReference>
<feature type="chain" id="PRO_5043389672" evidence="5">
    <location>
        <begin position="23"/>
        <end position="661"/>
    </location>
</feature>
<dbReference type="PANTHER" id="PTHR43223:SF1">
    <property type="entry name" value="ALKYL_ARYL-SULFATASE BDS1"/>
    <property type="match status" value="1"/>
</dbReference>
<dbReference type="InterPro" id="IPR038536">
    <property type="entry name" value="Alkyl/aryl-sulf_dimr_sf"/>
</dbReference>
<keyword evidence="1" id="KW-0479">Metal-binding</keyword>
<dbReference type="InterPro" id="IPR044097">
    <property type="entry name" value="Bds1/SdsA1_MBL-fold"/>
</dbReference>
<dbReference type="Pfam" id="PF14863">
    <property type="entry name" value="Alkyl_sulf_dimr"/>
    <property type="match status" value="1"/>
</dbReference>
<dbReference type="KEGG" id="mpaf:R5R33_05800"/>
<feature type="domain" description="Metallo-beta-lactamase" evidence="6">
    <location>
        <begin position="128"/>
        <end position="350"/>
    </location>
</feature>
<dbReference type="GO" id="GO:0046983">
    <property type="term" value="F:protein dimerization activity"/>
    <property type="evidence" value="ECO:0007669"/>
    <property type="project" value="InterPro"/>
</dbReference>
<evidence type="ECO:0000256" key="3">
    <source>
        <dbReference type="ARBA" id="ARBA00022833"/>
    </source>
</evidence>
<comment type="similarity">
    <text evidence="4">Belongs to the metallo-beta-lactamase superfamily. Type III sulfatase family.</text>
</comment>
<evidence type="ECO:0000256" key="1">
    <source>
        <dbReference type="ARBA" id="ARBA00022723"/>
    </source>
</evidence>
<feature type="signal peptide" evidence="5">
    <location>
        <begin position="1"/>
        <end position="22"/>
    </location>
</feature>
<dbReference type="Pfam" id="PF00753">
    <property type="entry name" value="Lactamase_B"/>
    <property type="match status" value="1"/>
</dbReference>
<dbReference type="GO" id="GO:0046872">
    <property type="term" value="F:metal ion binding"/>
    <property type="evidence" value="ECO:0007669"/>
    <property type="project" value="UniProtKB-KW"/>
</dbReference>
<evidence type="ECO:0000313" key="7">
    <source>
        <dbReference type="EMBL" id="WOX06647.1"/>
    </source>
</evidence>
<protein>
    <submittedName>
        <fullName evidence="7">Alkyl sulfatase dimerization domain-containing protein</fullName>
    </submittedName>
</protein>
<dbReference type="Pfam" id="PF14864">
    <property type="entry name" value="Alkyl_sulf_C"/>
    <property type="match status" value="1"/>
</dbReference>